<dbReference type="PANTHER" id="PTHR24305:SF166">
    <property type="entry name" value="CYTOCHROME P450 12A4, MITOCHONDRIAL-RELATED"/>
    <property type="match status" value="1"/>
</dbReference>
<evidence type="ECO:0000256" key="6">
    <source>
        <dbReference type="ARBA" id="ARBA00022692"/>
    </source>
</evidence>
<feature type="binding site" description="axial binding residue" evidence="13">
    <location>
        <position position="468"/>
    </location>
    <ligand>
        <name>heme</name>
        <dbReference type="ChEBI" id="CHEBI:30413"/>
    </ligand>
    <ligandPart>
        <name>Fe</name>
        <dbReference type="ChEBI" id="CHEBI:18248"/>
    </ligandPart>
</feature>
<evidence type="ECO:0000256" key="12">
    <source>
        <dbReference type="ARBA" id="ARBA00023136"/>
    </source>
</evidence>
<comment type="caution">
    <text evidence="15">The sequence shown here is derived from an EMBL/GenBank/DDBJ whole genome shotgun (WGS) entry which is preliminary data.</text>
</comment>
<keyword evidence="9 14" id="KW-0560">Oxidoreductase</keyword>
<dbReference type="InterPro" id="IPR002401">
    <property type="entry name" value="Cyt_P450_E_grp-I"/>
</dbReference>
<dbReference type="PRINTS" id="PR00463">
    <property type="entry name" value="EP450I"/>
</dbReference>
<proteinExistence type="inferred from homology"/>
<dbReference type="PANTHER" id="PTHR24305">
    <property type="entry name" value="CYTOCHROME P450"/>
    <property type="match status" value="1"/>
</dbReference>
<evidence type="ECO:0000256" key="14">
    <source>
        <dbReference type="RuleBase" id="RU000461"/>
    </source>
</evidence>
<dbReference type="InterPro" id="IPR001128">
    <property type="entry name" value="Cyt_P450"/>
</dbReference>
<keyword evidence="10 13" id="KW-0408">Iron</keyword>
<dbReference type="EMBL" id="JARIHO010000026">
    <property type="protein sequence ID" value="KAJ7340865.1"/>
    <property type="molecule type" value="Genomic_DNA"/>
</dbReference>
<evidence type="ECO:0000256" key="13">
    <source>
        <dbReference type="PIRSR" id="PIRSR602401-1"/>
    </source>
</evidence>
<dbReference type="PROSITE" id="PS00086">
    <property type="entry name" value="CYTOCHROME_P450"/>
    <property type="match status" value="1"/>
</dbReference>
<dbReference type="SUPFAM" id="SSF48264">
    <property type="entry name" value="Cytochrome P450"/>
    <property type="match status" value="1"/>
</dbReference>
<gene>
    <name evidence="15" type="ORF">DFH08DRAFT_1082321</name>
</gene>
<comment type="cofactor">
    <cofactor evidence="1 13">
        <name>heme</name>
        <dbReference type="ChEBI" id="CHEBI:30413"/>
    </cofactor>
</comment>
<keyword evidence="6" id="KW-0812">Transmembrane</keyword>
<dbReference type="GO" id="GO:0016020">
    <property type="term" value="C:membrane"/>
    <property type="evidence" value="ECO:0007669"/>
    <property type="project" value="UniProtKB-SubCell"/>
</dbReference>
<evidence type="ECO:0000313" key="15">
    <source>
        <dbReference type="EMBL" id="KAJ7340865.1"/>
    </source>
</evidence>
<dbReference type="InterPro" id="IPR050121">
    <property type="entry name" value="Cytochrome_P450_monoxygenase"/>
</dbReference>
<comment type="subcellular location">
    <subcellularLocation>
        <location evidence="2">Membrane</location>
    </subcellularLocation>
</comment>
<reference evidence="15" key="1">
    <citation type="submission" date="2023-03" db="EMBL/GenBank/DDBJ databases">
        <title>Massive genome expansion in bonnet fungi (Mycena s.s.) driven by repeated elements and novel gene families across ecological guilds.</title>
        <authorList>
            <consortium name="Lawrence Berkeley National Laboratory"/>
            <person name="Harder C.B."/>
            <person name="Miyauchi S."/>
            <person name="Viragh M."/>
            <person name="Kuo A."/>
            <person name="Thoen E."/>
            <person name="Andreopoulos B."/>
            <person name="Lu D."/>
            <person name="Skrede I."/>
            <person name="Drula E."/>
            <person name="Henrissat B."/>
            <person name="Morin E."/>
            <person name="Kohler A."/>
            <person name="Barry K."/>
            <person name="LaButti K."/>
            <person name="Morin E."/>
            <person name="Salamov A."/>
            <person name="Lipzen A."/>
            <person name="Mereny Z."/>
            <person name="Hegedus B."/>
            <person name="Baldrian P."/>
            <person name="Stursova M."/>
            <person name="Weitz H."/>
            <person name="Taylor A."/>
            <person name="Grigoriev I.V."/>
            <person name="Nagy L.G."/>
            <person name="Martin F."/>
            <person name="Kauserud H."/>
        </authorList>
    </citation>
    <scope>NUCLEOTIDE SEQUENCE</scope>
    <source>
        <strain evidence="15">CBHHK002</strain>
    </source>
</reference>
<evidence type="ECO:0000313" key="16">
    <source>
        <dbReference type="Proteomes" id="UP001218218"/>
    </source>
</evidence>
<dbReference type="GO" id="GO:0005506">
    <property type="term" value="F:iron ion binding"/>
    <property type="evidence" value="ECO:0007669"/>
    <property type="project" value="InterPro"/>
</dbReference>
<keyword evidence="16" id="KW-1185">Reference proteome</keyword>
<evidence type="ECO:0000256" key="5">
    <source>
        <dbReference type="ARBA" id="ARBA00022617"/>
    </source>
</evidence>
<evidence type="ECO:0000256" key="10">
    <source>
        <dbReference type="ARBA" id="ARBA00023004"/>
    </source>
</evidence>
<keyword evidence="12" id="KW-0472">Membrane</keyword>
<organism evidence="15 16">
    <name type="scientific">Mycena albidolilacea</name>
    <dbReference type="NCBI Taxonomy" id="1033008"/>
    <lineage>
        <taxon>Eukaryota</taxon>
        <taxon>Fungi</taxon>
        <taxon>Dikarya</taxon>
        <taxon>Basidiomycota</taxon>
        <taxon>Agaricomycotina</taxon>
        <taxon>Agaricomycetes</taxon>
        <taxon>Agaricomycetidae</taxon>
        <taxon>Agaricales</taxon>
        <taxon>Marasmiineae</taxon>
        <taxon>Mycenaceae</taxon>
        <taxon>Mycena</taxon>
    </lineage>
</organism>
<dbReference type="GO" id="GO:0020037">
    <property type="term" value="F:heme binding"/>
    <property type="evidence" value="ECO:0007669"/>
    <property type="project" value="InterPro"/>
</dbReference>
<evidence type="ECO:0000256" key="2">
    <source>
        <dbReference type="ARBA" id="ARBA00004370"/>
    </source>
</evidence>
<dbReference type="InterPro" id="IPR036396">
    <property type="entry name" value="Cyt_P450_sf"/>
</dbReference>
<comment type="similarity">
    <text evidence="4 14">Belongs to the cytochrome P450 family.</text>
</comment>
<keyword evidence="7 13" id="KW-0479">Metal-binding</keyword>
<dbReference type="Gene3D" id="1.10.630.10">
    <property type="entry name" value="Cytochrome P450"/>
    <property type="match status" value="1"/>
</dbReference>
<dbReference type="InterPro" id="IPR017972">
    <property type="entry name" value="Cyt_P450_CS"/>
</dbReference>
<sequence length="537" mass="61184">MQTAIFVGLSALAVYVVKLVLEFHRAVASVGNHPGLRQVFSTVLRNRLSTVRNRRWFTKHLDFEKHGWDGITDVCAWPRANKGIVLADAAAIKDVTLSRARFPKPVHRYESLVFFGRNIVASEGDEWKKYRKVSAPAFSEKNNKLVWDESVRIMADMFNTRWNNADEVTIDHCVEITLPIALFVIGVAGFGRKMSWKEDTTVPPGYTMSFKDALHTVSTGTITKLIVPTWAMGLTKHLRHVKAAFNELDVGFLNFQRLLIQIVHHPYFQAYMFDMIKARKESERKEERYDLFSQLLDASQDGTEDGGAQMSDRELIGNIFIFLLAGHETTAHTLCFTFAMLALYPEEQDRLYQEIKSLMPDRSRLPTYDEMNSFKYSMAVFYETLRMFPPVTNIPKMSAEDTSIIVGNSAGATTAIPCPTGTYITIHTPGLHYNPRYWSDPSSFKPERFLGDWPKEAFLPFSAGPRACLGRRFFETEGIAILTMLMSQYKVTVKEEPQFAGETFEERKTRVLNSKPGLTMTPIRVPLTFTRRAFTSD</sequence>
<dbReference type="Proteomes" id="UP001218218">
    <property type="component" value="Unassembled WGS sequence"/>
</dbReference>
<dbReference type="GO" id="GO:0016705">
    <property type="term" value="F:oxidoreductase activity, acting on paired donors, with incorporation or reduction of molecular oxygen"/>
    <property type="evidence" value="ECO:0007669"/>
    <property type="project" value="InterPro"/>
</dbReference>
<keyword evidence="8" id="KW-1133">Transmembrane helix</keyword>
<evidence type="ECO:0000256" key="3">
    <source>
        <dbReference type="ARBA" id="ARBA00004721"/>
    </source>
</evidence>
<evidence type="ECO:0000256" key="9">
    <source>
        <dbReference type="ARBA" id="ARBA00023002"/>
    </source>
</evidence>
<protein>
    <submittedName>
        <fullName evidence="15">Cytochrome P450</fullName>
    </submittedName>
</protein>
<evidence type="ECO:0000256" key="8">
    <source>
        <dbReference type="ARBA" id="ARBA00022989"/>
    </source>
</evidence>
<dbReference type="PRINTS" id="PR00385">
    <property type="entry name" value="P450"/>
</dbReference>
<dbReference type="Pfam" id="PF00067">
    <property type="entry name" value="p450"/>
    <property type="match status" value="1"/>
</dbReference>
<keyword evidence="5 13" id="KW-0349">Heme</keyword>
<dbReference type="AlphaFoldDB" id="A0AAD6ZW77"/>
<evidence type="ECO:0000256" key="7">
    <source>
        <dbReference type="ARBA" id="ARBA00022723"/>
    </source>
</evidence>
<evidence type="ECO:0000256" key="1">
    <source>
        <dbReference type="ARBA" id="ARBA00001971"/>
    </source>
</evidence>
<keyword evidence="11 14" id="KW-0503">Monooxygenase</keyword>
<accession>A0AAD6ZW77</accession>
<comment type="pathway">
    <text evidence="3">Secondary metabolite biosynthesis; terpenoid biosynthesis.</text>
</comment>
<evidence type="ECO:0000256" key="11">
    <source>
        <dbReference type="ARBA" id="ARBA00023033"/>
    </source>
</evidence>
<evidence type="ECO:0000256" key="4">
    <source>
        <dbReference type="ARBA" id="ARBA00010617"/>
    </source>
</evidence>
<dbReference type="GO" id="GO:0004497">
    <property type="term" value="F:monooxygenase activity"/>
    <property type="evidence" value="ECO:0007669"/>
    <property type="project" value="UniProtKB-KW"/>
</dbReference>
<name>A0AAD6ZW77_9AGAR</name>